<accession>A0A9P0CXF9</accession>
<keyword evidence="4" id="KW-1185">Reference proteome</keyword>
<dbReference type="EMBL" id="OV651815">
    <property type="protein sequence ID" value="CAH1107998.1"/>
    <property type="molecule type" value="Genomic_DNA"/>
</dbReference>
<protein>
    <submittedName>
        <fullName evidence="3">Uncharacterized protein</fullName>
    </submittedName>
</protein>
<feature type="chain" id="PRO_5040266728" evidence="2">
    <location>
        <begin position="25"/>
        <end position="1458"/>
    </location>
</feature>
<sequence>MHLHGLKLLIVVCIILGQIPKILSLGEKSPRTYFKEVADFDDIVEETDKRDENKKVTFTNNVTMVPDSAGIFPQARVKQDVNFIEIQEQSDQNNQDQVKPENLEISPQNIGIYPQFIYPQLQYGQRVNTFRVQNQADQVEQVTQTDEIKLETIRIFHQSKGKERVNAEQIQNQADQTDKFNEIEPKIIFTKKLGQPKTYRKKTKLNKFDRPELYVIRKIPSPRGYLVMKNKQKNYLNEDLENQGKRVKSNINRYHPEEPVDVVFPFKPSIETVETTLQSSENPENEDSNSCNILFQLFQEIPIINDMLKELVEGQPTRDINTTWKTIKCVLKQQPDNSQKDLIDKPEGKICFRKFIRNHRRRRRHSTYLNFRNKRKRINNSLAKRNVEDDPRFKSIIDFIVKNKIFLDKYTYVPIVFSKITQDKNEGQMTGSINNNQSTTLSAEQLAKISCAECSNQEVESSEIPSSTASKRGVLSPTEIPIITTEQRDFSPFASIQNRATYQRNSSQLLLSPPNPNVSNISDIVQYIFSELPRDINKQEYYFTPHLYSQQIPISNTSHLKNVVEPTRQDDTISNNDNSTSEENDKTSDTSSIISETFTNPTEKTTDTVNMINETFTEQSDKASDTDNMYQVFTLPVKREDNVPKISVSCIPSTLVPSPPVSCIPSTSVPSPSASCVPLSSISAAPLSAVAVTPPASAISPPVPVLSPPAPAVSPSGLAINSPAPIIPLQTNISGNPSTATVSPIQNAVLNKDSSGSSTPFIVIGRRNISEDIYFKLPDFKRTINQTAKILKDSAGCRKRNVRGANNCESSTPLIISELRNMSEEILFKIPNLKRDLQNNETIPNLQSVNRLKKDVDSEEYEEFEESDVGRNPDKRTANDTTTEEPIKLQLTENLGTTCIPVTALLSNTTGSGRNHSSNETILKINETLVPSEAMPTENTNLGEMFVFEKSTETNNDNKNNSNTSTVKIDNNTTTIEIKNNSNISTLNNNTGSVDIKSTMNISTVTIINTGVTDLKTTEICTNNTKGPIGLNKTSDTGPSEMKSANIVGAAKSDNSTLTFNMTSSNKTSSMSQNITTTTTGDKHMIPGVLIYPINENEKPQQLATKAKRSIFEETDLIDTFTYTNSALNEIESITIEDPLLNINRKYIDFNPLIMMKKEAKIDSNETNCQKETEMILDTLKSLNLNPPSEASSQEAATIPPTSAYNDQSNFNTPTVSNMNMNNFNVNPTAASNPSGFSQPNFAINANLQPVQVSWQVSPNLSPNMGLGESNMPVMGQMSVSKSETPSTTVSTSISSPPSTAAASTTVSTVGSSAQGDEASASANTMTSSADYETDSKLEKLEKDLRLVNEVQNIIDGMYRMKHKVRKRAVVDPFAIDPQIYKTLIEPKMHITSPVQHSNVNPEKLKEVSGLGKILKWKYLKNKHRKKRRLRRKKRRKYKRLYPYRHRRFLGLRMQNSS</sequence>
<proteinExistence type="predicted"/>
<name>A0A9P0CXF9_9CUCU</name>
<feature type="compositionally biased region" description="Low complexity" evidence="1">
    <location>
        <begin position="1282"/>
        <end position="1330"/>
    </location>
</feature>
<dbReference type="Proteomes" id="UP001153636">
    <property type="component" value="Chromosome 3"/>
</dbReference>
<evidence type="ECO:0000313" key="4">
    <source>
        <dbReference type="Proteomes" id="UP001153636"/>
    </source>
</evidence>
<feature type="compositionally biased region" description="Basic and acidic residues" evidence="1">
    <location>
        <begin position="868"/>
        <end position="878"/>
    </location>
</feature>
<feature type="compositionally biased region" description="Acidic residues" evidence="1">
    <location>
        <begin position="857"/>
        <end position="867"/>
    </location>
</feature>
<gene>
    <name evidence="3" type="ORF">PSYICH_LOCUS9203</name>
</gene>
<feature type="region of interest" description="Disordered" evidence="1">
    <location>
        <begin position="854"/>
        <end position="883"/>
    </location>
</feature>
<feature type="compositionally biased region" description="Low complexity" evidence="1">
    <location>
        <begin position="572"/>
        <end position="581"/>
    </location>
</feature>
<feature type="region of interest" description="Disordered" evidence="1">
    <location>
        <begin position="1282"/>
        <end position="1335"/>
    </location>
</feature>
<feature type="signal peptide" evidence="2">
    <location>
        <begin position="1"/>
        <end position="24"/>
    </location>
</feature>
<reference evidence="3" key="1">
    <citation type="submission" date="2022-01" db="EMBL/GenBank/DDBJ databases">
        <authorList>
            <person name="King R."/>
        </authorList>
    </citation>
    <scope>NUCLEOTIDE SEQUENCE</scope>
</reference>
<evidence type="ECO:0000256" key="1">
    <source>
        <dbReference type="SAM" id="MobiDB-lite"/>
    </source>
</evidence>
<keyword evidence="2" id="KW-0732">Signal</keyword>
<organism evidence="3 4">
    <name type="scientific">Psylliodes chrysocephalus</name>
    <dbReference type="NCBI Taxonomy" id="3402493"/>
    <lineage>
        <taxon>Eukaryota</taxon>
        <taxon>Metazoa</taxon>
        <taxon>Ecdysozoa</taxon>
        <taxon>Arthropoda</taxon>
        <taxon>Hexapoda</taxon>
        <taxon>Insecta</taxon>
        <taxon>Pterygota</taxon>
        <taxon>Neoptera</taxon>
        <taxon>Endopterygota</taxon>
        <taxon>Coleoptera</taxon>
        <taxon>Polyphaga</taxon>
        <taxon>Cucujiformia</taxon>
        <taxon>Chrysomeloidea</taxon>
        <taxon>Chrysomelidae</taxon>
        <taxon>Galerucinae</taxon>
        <taxon>Alticini</taxon>
        <taxon>Psylliodes</taxon>
    </lineage>
</organism>
<feature type="region of interest" description="Disordered" evidence="1">
    <location>
        <begin position="566"/>
        <end position="593"/>
    </location>
</feature>
<dbReference type="OrthoDB" id="6778729at2759"/>
<evidence type="ECO:0000256" key="2">
    <source>
        <dbReference type="SAM" id="SignalP"/>
    </source>
</evidence>
<evidence type="ECO:0000313" key="3">
    <source>
        <dbReference type="EMBL" id="CAH1107998.1"/>
    </source>
</evidence>